<evidence type="ECO:0008006" key="4">
    <source>
        <dbReference type="Google" id="ProtNLM"/>
    </source>
</evidence>
<dbReference type="Proteomes" id="UP000218598">
    <property type="component" value="Unassembled WGS sequence"/>
</dbReference>
<keyword evidence="3" id="KW-1185">Reference proteome</keyword>
<gene>
    <name evidence="2" type="ORF">CIK66_03755</name>
</gene>
<accession>A0A2A3YLP7</accession>
<dbReference type="RefSeq" id="WP_096163375.1">
    <property type="nucleotide sequence ID" value="NZ_BAAAIQ010000026.1"/>
</dbReference>
<protein>
    <recommendedName>
        <fullName evidence="4">5,10-methylene-tetrahydrofolate dehydrogenase</fullName>
    </recommendedName>
</protein>
<dbReference type="AlphaFoldDB" id="A0A2A3YLP7"/>
<organism evidence="2 3">
    <name type="scientific">Brachybacterium alimentarium</name>
    <dbReference type="NCBI Taxonomy" id="47845"/>
    <lineage>
        <taxon>Bacteria</taxon>
        <taxon>Bacillati</taxon>
        <taxon>Actinomycetota</taxon>
        <taxon>Actinomycetes</taxon>
        <taxon>Micrococcales</taxon>
        <taxon>Dermabacteraceae</taxon>
        <taxon>Brachybacterium</taxon>
    </lineage>
</organism>
<keyword evidence="1" id="KW-0812">Transmembrane</keyword>
<feature type="transmembrane region" description="Helical" evidence="1">
    <location>
        <begin position="222"/>
        <end position="244"/>
    </location>
</feature>
<feature type="transmembrane region" description="Helical" evidence="1">
    <location>
        <begin position="265"/>
        <end position="291"/>
    </location>
</feature>
<keyword evidence="1" id="KW-1133">Transmembrane helix</keyword>
<feature type="transmembrane region" description="Helical" evidence="1">
    <location>
        <begin position="190"/>
        <end position="210"/>
    </location>
</feature>
<dbReference type="OrthoDB" id="8477132at2"/>
<dbReference type="EMBL" id="NRGR01000007">
    <property type="protein sequence ID" value="PCC40276.1"/>
    <property type="molecule type" value="Genomic_DNA"/>
</dbReference>
<dbReference type="GeneID" id="95325981"/>
<evidence type="ECO:0000313" key="2">
    <source>
        <dbReference type="EMBL" id="PCC40276.1"/>
    </source>
</evidence>
<comment type="caution">
    <text evidence="2">The sequence shown here is derived from an EMBL/GenBank/DDBJ whole genome shotgun (WGS) entry which is preliminary data.</text>
</comment>
<keyword evidence="1" id="KW-0472">Membrane</keyword>
<evidence type="ECO:0000313" key="3">
    <source>
        <dbReference type="Proteomes" id="UP000218598"/>
    </source>
</evidence>
<proteinExistence type="predicted"/>
<evidence type="ECO:0000256" key="1">
    <source>
        <dbReference type="SAM" id="Phobius"/>
    </source>
</evidence>
<name>A0A2A3YLP7_9MICO</name>
<sequence>MADDPMTGVNVLLVADPGLPTARARSIEDELQQLLDEAFSPPITLDVQTAMLRLRPDDSLDLSDAIDLAGEYSSPDAVLLLTEIPRLNDGHPLIAEIFPEEQIAVISCPTLGAFTSKRRILDTLMACTLRLKPTSAPRDSSRFDRSWLHWAQSSDGTDHSTLRAHRVSGGARTILGMVAGNEPLKTAPRLSSALAAASATGAFGIFYNSIWVMSTYLSTPRLLGVGALAIVAMTAWLIMSNGLWDSPKRDNLARVVLLYNLSTVVTLLLCVLALYGALVLLILAGGMIVIAPEYMESVIDEAPVFARYLDVAWLSAAMGVVAGALGSSFDQRTNLRTLTHGQRERQRKYAENDS</sequence>
<feature type="transmembrane region" description="Helical" evidence="1">
    <location>
        <begin position="311"/>
        <end position="329"/>
    </location>
</feature>
<reference evidence="2 3" key="1">
    <citation type="journal article" date="2017" name="Elife">
        <title>Extensive horizontal gene transfer in cheese-associated bacteria.</title>
        <authorList>
            <person name="Bonham K.S."/>
            <person name="Wolfe B.E."/>
            <person name="Dutton R.J."/>
        </authorList>
    </citation>
    <scope>NUCLEOTIDE SEQUENCE [LARGE SCALE GENOMIC DNA]</scope>
    <source>
        <strain evidence="2 3">341_9</strain>
    </source>
</reference>